<dbReference type="Proteomes" id="UP000037069">
    <property type="component" value="Unassembled WGS sequence"/>
</dbReference>
<organism evidence="2 3">
    <name type="scientific">Lucilia cuprina</name>
    <name type="common">Green bottle fly</name>
    <name type="synonym">Australian sheep blowfly</name>
    <dbReference type="NCBI Taxonomy" id="7375"/>
    <lineage>
        <taxon>Eukaryota</taxon>
        <taxon>Metazoa</taxon>
        <taxon>Ecdysozoa</taxon>
        <taxon>Arthropoda</taxon>
        <taxon>Hexapoda</taxon>
        <taxon>Insecta</taxon>
        <taxon>Pterygota</taxon>
        <taxon>Neoptera</taxon>
        <taxon>Endopterygota</taxon>
        <taxon>Diptera</taxon>
        <taxon>Brachycera</taxon>
        <taxon>Muscomorpha</taxon>
        <taxon>Oestroidea</taxon>
        <taxon>Calliphoridae</taxon>
        <taxon>Luciliinae</taxon>
        <taxon>Lucilia</taxon>
    </lineage>
</organism>
<proteinExistence type="predicted"/>
<sequence>MLFMNKWDSAKAYEELNSCILGLTEVPSPTEAPVETEAPEVTEKPVQTEAPAETEPPVEPEAPENRLPEEDIPLLRKKIQSRFLKYRN</sequence>
<keyword evidence="3" id="KW-1185">Reference proteome</keyword>
<feature type="region of interest" description="Disordered" evidence="1">
    <location>
        <begin position="28"/>
        <end position="72"/>
    </location>
</feature>
<dbReference type="AlphaFoldDB" id="A0A0L0C274"/>
<feature type="compositionally biased region" description="Low complexity" evidence="1">
    <location>
        <begin position="44"/>
        <end position="55"/>
    </location>
</feature>
<protein>
    <submittedName>
        <fullName evidence="2">Uncharacterized protein</fullName>
    </submittedName>
</protein>
<evidence type="ECO:0000313" key="3">
    <source>
        <dbReference type="Proteomes" id="UP000037069"/>
    </source>
</evidence>
<dbReference type="EMBL" id="JRES01000987">
    <property type="protein sequence ID" value="KNC26410.1"/>
    <property type="molecule type" value="Genomic_DNA"/>
</dbReference>
<evidence type="ECO:0000256" key="1">
    <source>
        <dbReference type="SAM" id="MobiDB-lite"/>
    </source>
</evidence>
<accession>A0A0L0C274</accession>
<name>A0A0L0C274_LUCCU</name>
<reference evidence="2 3" key="1">
    <citation type="journal article" date="2015" name="Nat. Commun.">
        <title>Lucilia cuprina genome unlocks parasitic fly biology to underpin future interventions.</title>
        <authorList>
            <person name="Anstead C.A."/>
            <person name="Korhonen P.K."/>
            <person name="Young N.D."/>
            <person name="Hall R.S."/>
            <person name="Jex A.R."/>
            <person name="Murali S.C."/>
            <person name="Hughes D.S."/>
            <person name="Lee S.F."/>
            <person name="Perry T."/>
            <person name="Stroehlein A.J."/>
            <person name="Ansell B.R."/>
            <person name="Breugelmans B."/>
            <person name="Hofmann A."/>
            <person name="Qu J."/>
            <person name="Dugan S."/>
            <person name="Lee S.L."/>
            <person name="Chao H."/>
            <person name="Dinh H."/>
            <person name="Han Y."/>
            <person name="Doddapaneni H.V."/>
            <person name="Worley K.C."/>
            <person name="Muzny D.M."/>
            <person name="Ioannidis P."/>
            <person name="Waterhouse R.M."/>
            <person name="Zdobnov E.M."/>
            <person name="James P.J."/>
            <person name="Bagnall N.H."/>
            <person name="Kotze A.C."/>
            <person name="Gibbs R.A."/>
            <person name="Richards S."/>
            <person name="Batterham P."/>
            <person name="Gasser R.B."/>
        </authorList>
    </citation>
    <scope>NUCLEOTIDE SEQUENCE [LARGE SCALE GENOMIC DNA]</scope>
    <source>
        <strain evidence="2 3">LS</strain>
        <tissue evidence="2">Full body</tissue>
    </source>
</reference>
<gene>
    <name evidence="2" type="ORF">FF38_03327</name>
</gene>
<comment type="caution">
    <text evidence="2">The sequence shown here is derived from an EMBL/GenBank/DDBJ whole genome shotgun (WGS) entry which is preliminary data.</text>
</comment>
<evidence type="ECO:0000313" key="2">
    <source>
        <dbReference type="EMBL" id="KNC26410.1"/>
    </source>
</evidence>